<sequence length="300" mass="34417">MKNSITLIFCFLLLMVIYARPTIAQEVVVFDILIVRYDRIYKCNCNFINAEDESQYDYVDGSIRGPTQWGNLNPEWAACKNGVEQSPIDLLYERVNIDPNLGQLQINYKPSTALLKDRGHDIMVEWTGDAGSIQINHKSYKLLQSHWHSPSEHTIDGLRFSLEQHLVHQRTDPILGNITAVIGILYNIGKPEAFLSKLEKPIKFIIDGQTVIDVGRVDPNYIKISNKDYYRYMGSLTTPPCTEGVIWTIDLRVRTISLNQLESLRAAVHDAPNARPLQPLNDRKIFIYKLKHREDYVESS</sequence>
<evidence type="ECO:0000313" key="4">
    <source>
        <dbReference type="Proteomes" id="UP000230069"/>
    </source>
</evidence>
<dbReference type="STRING" id="218851.A0A2G5D0X3"/>
<feature type="domain" description="Alpha-carbonic anhydrase" evidence="2">
    <location>
        <begin position="54"/>
        <end position="289"/>
    </location>
</feature>
<dbReference type="AlphaFoldDB" id="A0A2G5D0X3"/>
<dbReference type="GO" id="GO:0006730">
    <property type="term" value="P:one-carbon metabolic process"/>
    <property type="evidence" value="ECO:0007669"/>
    <property type="project" value="TreeGrafter"/>
</dbReference>
<accession>A0A2G5D0X3</accession>
<dbReference type="Gene3D" id="3.10.200.10">
    <property type="entry name" value="Alpha carbonic anhydrase"/>
    <property type="match status" value="1"/>
</dbReference>
<protein>
    <recommendedName>
        <fullName evidence="2">Alpha-carbonic anhydrase domain-containing protein</fullName>
    </recommendedName>
</protein>
<proteinExistence type="predicted"/>
<dbReference type="CDD" id="cd03124">
    <property type="entry name" value="alpha_CA_prokaryotic_like"/>
    <property type="match status" value="1"/>
</dbReference>
<dbReference type="InterPro" id="IPR023561">
    <property type="entry name" value="Carbonic_anhydrase_a-class"/>
</dbReference>
<feature type="chain" id="PRO_5013613015" description="Alpha-carbonic anhydrase domain-containing protein" evidence="1">
    <location>
        <begin position="25"/>
        <end position="300"/>
    </location>
</feature>
<dbReference type="InterPro" id="IPR001148">
    <property type="entry name" value="CA_dom"/>
</dbReference>
<dbReference type="Proteomes" id="UP000230069">
    <property type="component" value="Unassembled WGS sequence"/>
</dbReference>
<keyword evidence="1" id="KW-0732">Signal</keyword>
<keyword evidence="4" id="KW-1185">Reference proteome</keyword>
<gene>
    <name evidence="3" type="ORF">AQUCO_03000028v1</name>
</gene>
<dbReference type="PROSITE" id="PS51144">
    <property type="entry name" value="ALPHA_CA_2"/>
    <property type="match status" value="1"/>
</dbReference>
<feature type="signal peptide" evidence="1">
    <location>
        <begin position="1"/>
        <end position="24"/>
    </location>
</feature>
<dbReference type="SMART" id="SM01057">
    <property type="entry name" value="Carb_anhydrase"/>
    <property type="match status" value="1"/>
</dbReference>
<organism evidence="3 4">
    <name type="scientific">Aquilegia coerulea</name>
    <name type="common">Rocky mountain columbine</name>
    <dbReference type="NCBI Taxonomy" id="218851"/>
    <lineage>
        <taxon>Eukaryota</taxon>
        <taxon>Viridiplantae</taxon>
        <taxon>Streptophyta</taxon>
        <taxon>Embryophyta</taxon>
        <taxon>Tracheophyta</taxon>
        <taxon>Spermatophyta</taxon>
        <taxon>Magnoliopsida</taxon>
        <taxon>Ranunculales</taxon>
        <taxon>Ranunculaceae</taxon>
        <taxon>Thalictroideae</taxon>
        <taxon>Aquilegia</taxon>
    </lineage>
</organism>
<dbReference type="GO" id="GO:0004089">
    <property type="term" value="F:carbonate dehydratase activity"/>
    <property type="evidence" value="ECO:0007669"/>
    <property type="project" value="InterPro"/>
</dbReference>
<dbReference type="PANTHER" id="PTHR18952:SF208">
    <property type="entry name" value="CARBONIC ANHYDRASE XA-RELATED"/>
    <property type="match status" value="1"/>
</dbReference>
<evidence type="ECO:0000256" key="1">
    <source>
        <dbReference type="SAM" id="SignalP"/>
    </source>
</evidence>
<dbReference type="EMBL" id="KZ305047">
    <property type="protein sequence ID" value="PIA37166.1"/>
    <property type="molecule type" value="Genomic_DNA"/>
</dbReference>
<dbReference type="GO" id="GO:0008270">
    <property type="term" value="F:zinc ion binding"/>
    <property type="evidence" value="ECO:0007669"/>
    <property type="project" value="InterPro"/>
</dbReference>
<dbReference type="InterPro" id="IPR041891">
    <property type="entry name" value="Alpha_CA_prokaryot-like"/>
</dbReference>
<dbReference type="OrthoDB" id="429145at2759"/>
<dbReference type="InterPro" id="IPR036398">
    <property type="entry name" value="CA_dom_sf"/>
</dbReference>
<dbReference type="InParanoid" id="A0A2G5D0X3"/>
<evidence type="ECO:0000259" key="2">
    <source>
        <dbReference type="PROSITE" id="PS51144"/>
    </source>
</evidence>
<dbReference type="SUPFAM" id="SSF51069">
    <property type="entry name" value="Carbonic anhydrase"/>
    <property type="match status" value="1"/>
</dbReference>
<reference evidence="3 4" key="1">
    <citation type="submission" date="2017-09" db="EMBL/GenBank/DDBJ databases">
        <title>WGS assembly of Aquilegia coerulea Goldsmith.</title>
        <authorList>
            <person name="Hodges S."/>
            <person name="Kramer E."/>
            <person name="Nordborg M."/>
            <person name="Tomkins J."/>
            <person name="Borevitz J."/>
            <person name="Derieg N."/>
            <person name="Yan J."/>
            <person name="Mihaltcheva S."/>
            <person name="Hayes R.D."/>
            <person name="Rokhsar D."/>
        </authorList>
    </citation>
    <scope>NUCLEOTIDE SEQUENCE [LARGE SCALE GENOMIC DNA]</scope>
    <source>
        <strain evidence="4">cv. Goldsmith</strain>
    </source>
</reference>
<name>A0A2G5D0X3_AQUCA</name>
<evidence type="ECO:0000313" key="3">
    <source>
        <dbReference type="EMBL" id="PIA37166.1"/>
    </source>
</evidence>
<dbReference type="Pfam" id="PF00194">
    <property type="entry name" value="Carb_anhydrase"/>
    <property type="match status" value="1"/>
</dbReference>
<dbReference type="PANTHER" id="PTHR18952">
    <property type="entry name" value="CARBONIC ANHYDRASE"/>
    <property type="match status" value="1"/>
</dbReference>